<keyword evidence="4" id="KW-0819">tRNA processing</keyword>
<reference evidence="8 9" key="1">
    <citation type="journal article" date="2015" name="Genome Biol. Evol.">
        <title>Phylogenomic analyses indicate that early fungi evolved digesting cell walls of algal ancestors of land plants.</title>
        <authorList>
            <person name="Chang Y."/>
            <person name="Wang S."/>
            <person name="Sekimoto S."/>
            <person name="Aerts A.L."/>
            <person name="Choi C."/>
            <person name="Clum A."/>
            <person name="LaButti K.M."/>
            <person name="Lindquist E.A."/>
            <person name="Yee Ngan C."/>
            <person name="Ohm R.A."/>
            <person name="Salamov A.A."/>
            <person name="Grigoriev I.V."/>
            <person name="Spatafora J.W."/>
            <person name="Berbee M.L."/>
        </authorList>
    </citation>
    <scope>NUCLEOTIDE SEQUENCE [LARGE SCALE GENOMIC DNA]</scope>
    <source>
        <strain evidence="8 9">NRRL 1564</strain>
    </source>
</reference>
<evidence type="ECO:0000256" key="6">
    <source>
        <dbReference type="ARBA" id="ARBA00038255"/>
    </source>
</evidence>
<dbReference type="InterPro" id="IPR036322">
    <property type="entry name" value="WD40_repeat_dom_sf"/>
</dbReference>
<comment type="subcellular location">
    <subcellularLocation>
        <location evidence="1">Cytoplasm</location>
    </subcellularLocation>
</comment>
<dbReference type="Gene3D" id="2.130.10.10">
    <property type="entry name" value="YVTN repeat-like/Quinoprotein amine dehydrogenase"/>
    <property type="match status" value="4"/>
</dbReference>
<dbReference type="OrthoDB" id="5594999at2759"/>
<dbReference type="InterPro" id="IPR019775">
    <property type="entry name" value="WD40_repeat_CS"/>
</dbReference>
<evidence type="ECO:0000256" key="5">
    <source>
        <dbReference type="ARBA" id="ARBA00022737"/>
    </source>
</evidence>
<dbReference type="GO" id="GO:0030488">
    <property type="term" value="P:tRNA methylation"/>
    <property type="evidence" value="ECO:0007669"/>
    <property type="project" value="TreeGrafter"/>
</dbReference>
<proteinExistence type="inferred from homology"/>
<dbReference type="InterPro" id="IPR051973">
    <property type="entry name" value="tRNA_Anticodon_Mtase-Reg"/>
</dbReference>
<evidence type="ECO:0000256" key="3">
    <source>
        <dbReference type="ARBA" id="ARBA00022574"/>
    </source>
</evidence>
<dbReference type="PROSITE" id="PS50082">
    <property type="entry name" value="WD_REPEATS_2"/>
    <property type="match status" value="2"/>
</dbReference>
<dbReference type="EMBL" id="KZ303502">
    <property type="protein sequence ID" value="PIA16023.1"/>
    <property type="molecule type" value="Genomic_DNA"/>
</dbReference>
<dbReference type="PANTHER" id="PTHR14344">
    <property type="entry name" value="WD REPEAT PROTEIN"/>
    <property type="match status" value="1"/>
</dbReference>
<dbReference type="InterPro" id="IPR015943">
    <property type="entry name" value="WD40/YVTN_repeat-like_dom_sf"/>
</dbReference>
<dbReference type="Proteomes" id="UP000242474">
    <property type="component" value="Unassembled WGS sequence"/>
</dbReference>
<evidence type="ECO:0000256" key="1">
    <source>
        <dbReference type="ARBA" id="ARBA00004496"/>
    </source>
</evidence>
<dbReference type="Pfam" id="PF00400">
    <property type="entry name" value="WD40"/>
    <property type="match status" value="3"/>
</dbReference>
<sequence length="1097" mass="120382">MVARLVSRYNQGSVTAVAFVEDTIVLSASGGTLALHSVDSQQLIDQIKVFEYARIHGVSVQEEPAGYKQGRQEDWVRVLVYGSKSWAIVIVNCRESACKRIRVESVHTAEDWIKAAHWVRDRETDGQLVALATAHNQVIIADAEKGICVHRVSCEERSILYAAAFYGQFTDELLVAAGTVFNQVLLWSVGLQDSNNIPVQQRLCGHEGVIFGLSFSKDGQLLASVSDDRSLRIWNLHKQQEQSVATVFGHQARIWQSVFLDQFVVTASEDGTCRVWERQTMEAADVWTQCAKNVWSVAANRAQSLVAAGGGDGSVVVWSLDAVRGKRVEQESQLDVTHLPPQLEYNSGVPRVSESIRGFALIAWNQALLTTDSGHIMHCTWSQQHSKSWSSVLNDFKLVGYSMVASAFDGSLVAIGLRDGSVILLAPHLPSPINMQAAQITSSAVRTLIVLSSGVSELFELITVDTSGQVLWSRVTICGSGIRWNAVAVLDVPQGRGLSVTAAVNQTLGWAAIGTTSGCLLVFKLPPLLAELPISAQGPNNTAPVLIPVIQWARAHGRHTLTAVVLERSHTQLTNESDSNCTIVTSGRDGQIQRFSVRVVSETQTLNEADNVRCGELSNNKTVIVSRISGERLTEGWVEGLFEREKGQLYAVTFYRKRLELLDLSGTVPLVVLSSISSGASKQWQVLFTPHGIRIGFMRKGHLATYCLSQQLQSSHASRMLVRGISSLDIRTTCALQLNGMMLIASSGEDCHVRLYRYREDDVSNMCLLASERRHSSAVRCAVFVPSLEESDIRYLITAGGGCELRCWRICVSSFYSNPTDSNATMIEWAKVTKSDSADLRIMDIAVIRTDSSTLVAGAYSDGSVRLWRMDKNFHAFKCVARDYAGTHCVLSIAAINIGNERSLLVSGATNGQVSFWDISHFTTRTDDMTCDKQLQPRKVADLHSSLLAVHDVHQSGVNTIYIQRSTENGNVFKGNPVVVMATGGDDGSVVVRIIEIDRTQALMVSEIRHKYAHASSVKGVVLLENEILCSVSTDQRLALWTLPKLNQAPHTQLCLLAMTFTQVADPSTLHLVKRCKKRYSLIVAGIGMEIFDADTD</sequence>
<evidence type="ECO:0000256" key="4">
    <source>
        <dbReference type="ARBA" id="ARBA00022694"/>
    </source>
</evidence>
<accession>A0A2G5BAI7</accession>
<feature type="repeat" description="WD" evidence="7">
    <location>
        <begin position="203"/>
        <end position="244"/>
    </location>
</feature>
<dbReference type="PROSITE" id="PS00678">
    <property type="entry name" value="WD_REPEATS_1"/>
    <property type="match status" value="1"/>
</dbReference>
<evidence type="ECO:0000256" key="7">
    <source>
        <dbReference type="PROSITE-ProRule" id="PRU00221"/>
    </source>
</evidence>
<gene>
    <name evidence="8" type="ORF">COEREDRAFT_8688</name>
</gene>
<dbReference type="PANTHER" id="PTHR14344:SF3">
    <property type="entry name" value="WD REPEAT-CONTAINING PROTEIN 6"/>
    <property type="match status" value="1"/>
</dbReference>
<protein>
    <submittedName>
        <fullName evidence="8">WD40 repeat-like protein</fullName>
    </submittedName>
</protein>
<dbReference type="InterPro" id="IPR001680">
    <property type="entry name" value="WD40_rpt"/>
</dbReference>
<dbReference type="PROSITE" id="PS50294">
    <property type="entry name" value="WD_REPEATS_REGION"/>
    <property type="match status" value="1"/>
</dbReference>
<dbReference type="SMART" id="SM00320">
    <property type="entry name" value="WD40"/>
    <property type="match status" value="10"/>
</dbReference>
<evidence type="ECO:0000313" key="9">
    <source>
        <dbReference type="Proteomes" id="UP000242474"/>
    </source>
</evidence>
<dbReference type="SUPFAM" id="SSF50978">
    <property type="entry name" value="WD40 repeat-like"/>
    <property type="match status" value="4"/>
</dbReference>
<keyword evidence="2" id="KW-0963">Cytoplasm</keyword>
<organism evidence="8 9">
    <name type="scientific">Coemansia reversa (strain ATCC 12441 / NRRL 1564)</name>
    <dbReference type="NCBI Taxonomy" id="763665"/>
    <lineage>
        <taxon>Eukaryota</taxon>
        <taxon>Fungi</taxon>
        <taxon>Fungi incertae sedis</taxon>
        <taxon>Zoopagomycota</taxon>
        <taxon>Kickxellomycotina</taxon>
        <taxon>Kickxellomycetes</taxon>
        <taxon>Kickxellales</taxon>
        <taxon>Kickxellaceae</taxon>
        <taxon>Coemansia</taxon>
    </lineage>
</organism>
<dbReference type="STRING" id="763665.A0A2G5BAI7"/>
<feature type="repeat" description="WD" evidence="7">
    <location>
        <begin position="247"/>
        <end position="286"/>
    </location>
</feature>
<keyword evidence="5" id="KW-0677">Repeat</keyword>
<evidence type="ECO:0000256" key="2">
    <source>
        <dbReference type="ARBA" id="ARBA00022490"/>
    </source>
</evidence>
<dbReference type="GO" id="GO:0005737">
    <property type="term" value="C:cytoplasm"/>
    <property type="evidence" value="ECO:0007669"/>
    <property type="project" value="UniProtKB-SubCell"/>
</dbReference>
<evidence type="ECO:0000313" key="8">
    <source>
        <dbReference type="EMBL" id="PIA16023.1"/>
    </source>
</evidence>
<comment type="similarity">
    <text evidence="6">Belongs to the WD repeat WDR6 family.</text>
</comment>
<dbReference type="AlphaFoldDB" id="A0A2G5BAI7"/>
<keyword evidence="3 7" id="KW-0853">WD repeat</keyword>
<keyword evidence="9" id="KW-1185">Reference proteome</keyword>
<name>A0A2G5BAI7_COERN</name>